<keyword evidence="1" id="KW-0732">Signal</keyword>
<dbReference type="Proteomes" id="UP000823388">
    <property type="component" value="Chromosome 3K"/>
</dbReference>
<dbReference type="AlphaFoldDB" id="A0A8T0URW1"/>
<evidence type="ECO:0000313" key="3">
    <source>
        <dbReference type="Proteomes" id="UP000823388"/>
    </source>
</evidence>
<keyword evidence="3" id="KW-1185">Reference proteome</keyword>
<name>A0A8T0URW1_PANVG</name>
<feature type="chain" id="PRO_5035758922" evidence="1">
    <location>
        <begin position="30"/>
        <end position="95"/>
    </location>
</feature>
<evidence type="ECO:0000313" key="2">
    <source>
        <dbReference type="EMBL" id="KAG2624805.1"/>
    </source>
</evidence>
<proteinExistence type="predicted"/>
<gene>
    <name evidence="2" type="ORF">PVAP13_3KG175135</name>
</gene>
<accession>A0A8T0URW1</accession>
<organism evidence="2 3">
    <name type="scientific">Panicum virgatum</name>
    <name type="common">Blackwell switchgrass</name>
    <dbReference type="NCBI Taxonomy" id="38727"/>
    <lineage>
        <taxon>Eukaryota</taxon>
        <taxon>Viridiplantae</taxon>
        <taxon>Streptophyta</taxon>
        <taxon>Embryophyta</taxon>
        <taxon>Tracheophyta</taxon>
        <taxon>Spermatophyta</taxon>
        <taxon>Magnoliopsida</taxon>
        <taxon>Liliopsida</taxon>
        <taxon>Poales</taxon>
        <taxon>Poaceae</taxon>
        <taxon>PACMAD clade</taxon>
        <taxon>Panicoideae</taxon>
        <taxon>Panicodae</taxon>
        <taxon>Paniceae</taxon>
        <taxon>Panicinae</taxon>
        <taxon>Panicum</taxon>
        <taxon>Panicum sect. Hiantes</taxon>
    </lineage>
</organism>
<dbReference type="EMBL" id="CM029041">
    <property type="protein sequence ID" value="KAG2624805.1"/>
    <property type="molecule type" value="Genomic_DNA"/>
</dbReference>
<reference evidence="2" key="1">
    <citation type="submission" date="2020-05" db="EMBL/GenBank/DDBJ databases">
        <title>WGS assembly of Panicum virgatum.</title>
        <authorList>
            <person name="Lovell J.T."/>
            <person name="Jenkins J."/>
            <person name="Shu S."/>
            <person name="Juenger T.E."/>
            <person name="Schmutz J."/>
        </authorList>
    </citation>
    <scope>NUCLEOTIDE SEQUENCE</scope>
    <source>
        <strain evidence="2">AP13</strain>
    </source>
</reference>
<sequence>MEAKLSSDVHKILMVAVTTIVLLFPTGEAVKYGMCQTQCLQIQPDCNAWCKRIGYPEGGECIEPHNIGCCCWEVPPSEKLNRTGVTESSLLLLHM</sequence>
<protein>
    <submittedName>
        <fullName evidence="2">Uncharacterized protein</fullName>
    </submittedName>
</protein>
<feature type="signal peptide" evidence="1">
    <location>
        <begin position="1"/>
        <end position="29"/>
    </location>
</feature>
<evidence type="ECO:0000256" key="1">
    <source>
        <dbReference type="SAM" id="SignalP"/>
    </source>
</evidence>
<comment type="caution">
    <text evidence="2">The sequence shown here is derived from an EMBL/GenBank/DDBJ whole genome shotgun (WGS) entry which is preliminary data.</text>
</comment>